<organism evidence="4 5">
    <name type="scientific">Streptomyces laurentii</name>
    <dbReference type="NCBI Taxonomy" id="39478"/>
    <lineage>
        <taxon>Bacteria</taxon>
        <taxon>Bacillati</taxon>
        <taxon>Actinomycetota</taxon>
        <taxon>Actinomycetes</taxon>
        <taxon>Kitasatosporales</taxon>
        <taxon>Streptomycetaceae</taxon>
        <taxon>Streptomyces</taxon>
    </lineage>
</organism>
<evidence type="ECO:0000313" key="4">
    <source>
        <dbReference type="EMBL" id="BAU81799.1"/>
    </source>
</evidence>
<evidence type="ECO:0000259" key="3">
    <source>
        <dbReference type="Pfam" id="PF14016"/>
    </source>
</evidence>
<dbReference type="PROSITE" id="PS51257">
    <property type="entry name" value="PROKAR_LIPOPROTEIN"/>
    <property type="match status" value="1"/>
</dbReference>
<evidence type="ECO:0000313" key="5">
    <source>
        <dbReference type="Proteomes" id="UP000217676"/>
    </source>
</evidence>
<dbReference type="KEGG" id="slau:SLA_0845"/>
<dbReference type="Pfam" id="PF14016">
    <property type="entry name" value="DUF4232"/>
    <property type="match status" value="1"/>
</dbReference>
<feature type="domain" description="DUF4232" evidence="3">
    <location>
        <begin position="210"/>
        <end position="345"/>
    </location>
</feature>
<reference evidence="4 5" key="1">
    <citation type="journal article" date="2016" name="Genome Announc.">
        <title>Complete Genome Sequence of Thiostrepton-Producing Streptomyces laurentii ATCC 31255.</title>
        <authorList>
            <person name="Doi K."/>
            <person name="Fujino Y."/>
            <person name="Nagayoshi Y."/>
            <person name="Ohshima T."/>
            <person name="Ogata S."/>
        </authorList>
    </citation>
    <scope>NUCLEOTIDE SEQUENCE [LARGE SCALE GENOMIC DNA]</scope>
    <source>
        <strain evidence="4 5">ATCC 31255</strain>
    </source>
</reference>
<dbReference type="InterPro" id="IPR025326">
    <property type="entry name" value="DUF4232"/>
</dbReference>
<keyword evidence="4" id="KW-0449">Lipoprotein</keyword>
<accession>A0A160NTI8</accession>
<proteinExistence type="predicted"/>
<feature type="compositionally biased region" description="Low complexity" evidence="1">
    <location>
        <begin position="72"/>
        <end position="94"/>
    </location>
</feature>
<feature type="chain" id="PRO_5039537755" evidence="2">
    <location>
        <begin position="39"/>
        <end position="348"/>
    </location>
</feature>
<protein>
    <submittedName>
        <fullName evidence="4">Lipoprotein</fullName>
    </submittedName>
</protein>
<feature type="compositionally biased region" description="Basic and acidic residues" evidence="1">
    <location>
        <begin position="55"/>
        <end position="64"/>
    </location>
</feature>
<dbReference type="EMBL" id="AP017424">
    <property type="protein sequence ID" value="BAU81799.1"/>
    <property type="molecule type" value="Genomic_DNA"/>
</dbReference>
<feature type="region of interest" description="Disordered" evidence="1">
    <location>
        <begin position="39"/>
        <end position="100"/>
    </location>
</feature>
<feature type="signal peptide" evidence="2">
    <location>
        <begin position="1"/>
        <end position="38"/>
    </location>
</feature>
<gene>
    <name evidence="4" type="ORF">SLA_0845</name>
</gene>
<keyword evidence="5" id="KW-1185">Reference proteome</keyword>
<sequence length="348" mass="34865">MRSLLAARPALAATTPLVSALAATALLLTGCGTTPAGAGNPAPGGATAGAPSAKPVDDPGKDGARITSITLSAPSVSPSPSSSPSSSSPSSSSSGYGVHADSLPSPWTGYGVRPDPLDAPEDPKTSAAYEVVNTTSTAQTYTVVVTFTSSDGGAMSTRTVTVRDVAPGKTARGTVHAEVLPPGAPAITGAHVLKATKVPADEAPIESGPCPASGVRVSADQGDATMGLRVVGLHLVNCGARDYTVEGYPLLVLLDSDHEPVSGVRILDGGKDIATGVGGDEPPRRVTLRPNESATANLVWRNTTEAGTAVNVPHVRVRAKAGAAPVTVTPNLDLGTTGRLGVTPWKKN</sequence>
<dbReference type="Proteomes" id="UP000217676">
    <property type="component" value="Chromosome"/>
</dbReference>
<evidence type="ECO:0000256" key="1">
    <source>
        <dbReference type="SAM" id="MobiDB-lite"/>
    </source>
</evidence>
<name>A0A160NTI8_STRLU</name>
<dbReference type="AlphaFoldDB" id="A0A160NTI8"/>
<feature type="compositionally biased region" description="Low complexity" evidence="1">
    <location>
        <begin position="39"/>
        <end position="53"/>
    </location>
</feature>
<evidence type="ECO:0000256" key="2">
    <source>
        <dbReference type="SAM" id="SignalP"/>
    </source>
</evidence>
<keyword evidence="2" id="KW-0732">Signal</keyword>